<dbReference type="Proteomes" id="UP000292478">
    <property type="component" value="Unassembled WGS sequence"/>
</dbReference>
<dbReference type="EMBL" id="SHTC01000015">
    <property type="protein sequence ID" value="TCF58230.1"/>
    <property type="molecule type" value="Genomic_DNA"/>
</dbReference>
<dbReference type="RefSeq" id="WP_131204044.1">
    <property type="nucleotide sequence ID" value="NZ_SHPU01000029.1"/>
</dbReference>
<dbReference type="AlphaFoldDB" id="A0A4R0V4I3"/>
<evidence type="ECO:0000313" key="4">
    <source>
        <dbReference type="Proteomes" id="UP000292478"/>
    </source>
</evidence>
<reference evidence="3 4" key="1">
    <citation type="journal article" date="2018" name="Sci. Rep.">
        <title>Genomic diversity and distribution of Bifidobacterium longum subsp. longum across the human lifespan.</title>
        <authorList>
            <person name="Odamaki T."/>
            <person name="Bottacini F."/>
            <person name="Kato K."/>
            <person name="Mitsuyama E."/>
            <person name="Yoshida K."/>
            <person name="Horigome A."/>
            <person name="Xiao J.Z."/>
            <person name="van Sinderen D."/>
        </authorList>
    </citation>
    <scope>NUCLEOTIDE SEQUENCE [LARGE SCALE GENOMIC DNA]</scope>
    <source>
        <strain evidence="3 4">MCC10113</strain>
    </source>
</reference>
<evidence type="ECO:0000256" key="2">
    <source>
        <dbReference type="SAM" id="Phobius"/>
    </source>
</evidence>
<name>A0A4R0V4I3_BIFLL</name>
<keyword evidence="2" id="KW-0812">Transmembrane</keyword>
<evidence type="ECO:0000313" key="3">
    <source>
        <dbReference type="EMBL" id="TCF58230.1"/>
    </source>
</evidence>
<gene>
    <name evidence="3" type="ORF">MCC10113_1034</name>
</gene>
<evidence type="ECO:0000256" key="1">
    <source>
        <dbReference type="SAM" id="MobiDB-lite"/>
    </source>
</evidence>
<organism evidence="3 4">
    <name type="scientific">Bifidobacterium longum subsp. longum</name>
    <dbReference type="NCBI Taxonomy" id="1679"/>
    <lineage>
        <taxon>Bacteria</taxon>
        <taxon>Bacillati</taxon>
        <taxon>Actinomycetota</taxon>
        <taxon>Actinomycetes</taxon>
        <taxon>Bifidobacteriales</taxon>
        <taxon>Bifidobacteriaceae</taxon>
        <taxon>Bifidobacterium</taxon>
    </lineage>
</organism>
<feature type="compositionally biased region" description="Polar residues" evidence="1">
    <location>
        <begin position="38"/>
        <end position="47"/>
    </location>
</feature>
<accession>A0A4R0V4I3</accession>
<feature type="transmembrane region" description="Helical" evidence="2">
    <location>
        <begin position="72"/>
        <end position="95"/>
    </location>
</feature>
<keyword evidence="2" id="KW-1133">Transmembrane helix</keyword>
<keyword evidence="2" id="KW-0472">Membrane</keyword>
<protein>
    <submittedName>
        <fullName evidence="3">Uncharacterized protein</fullName>
    </submittedName>
</protein>
<comment type="caution">
    <text evidence="3">The sequence shown here is derived from an EMBL/GenBank/DDBJ whole genome shotgun (WGS) entry which is preliminary data.</text>
</comment>
<feature type="region of interest" description="Disordered" evidence="1">
    <location>
        <begin position="21"/>
        <end position="58"/>
    </location>
</feature>
<sequence>MTDERNGKPYDADTVLTSTSIVGDDVTEDVPPMESDTGDNMESSSSADGVKVSRETPEQKHRWGIEEFKNSAAFKLVAACLIVIAVFALIEFFYADNNDALTPAAETFKVVATTALGFLFGRSVGPDK</sequence>
<proteinExistence type="predicted"/>